<evidence type="ECO:0000256" key="6">
    <source>
        <dbReference type="ARBA" id="ARBA00023004"/>
    </source>
</evidence>
<accession>A0A6A6WQM7</accession>
<feature type="region of interest" description="Disordered" evidence="7">
    <location>
        <begin position="339"/>
        <end position="523"/>
    </location>
</feature>
<dbReference type="OrthoDB" id="10257314at2759"/>
<gene>
    <name evidence="9" type="ORF">K505DRAFT_422578</name>
</gene>
<organism evidence="9 10">
    <name type="scientific">Melanomma pulvis-pyrius CBS 109.77</name>
    <dbReference type="NCBI Taxonomy" id="1314802"/>
    <lineage>
        <taxon>Eukaryota</taxon>
        <taxon>Fungi</taxon>
        <taxon>Dikarya</taxon>
        <taxon>Ascomycota</taxon>
        <taxon>Pezizomycotina</taxon>
        <taxon>Dothideomycetes</taxon>
        <taxon>Pleosporomycetidae</taxon>
        <taxon>Pleosporales</taxon>
        <taxon>Melanommataceae</taxon>
        <taxon>Melanomma</taxon>
    </lineage>
</organism>
<protein>
    <submittedName>
        <fullName evidence="9">TauD-domain-containing protein</fullName>
    </submittedName>
</protein>
<feature type="compositionally biased region" description="Basic and acidic residues" evidence="7">
    <location>
        <begin position="487"/>
        <end position="497"/>
    </location>
</feature>
<comment type="cofactor">
    <cofactor evidence="1">
        <name>Fe(2+)</name>
        <dbReference type="ChEBI" id="CHEBI:29033"/>
    </cofactor>
</comment>
<dbReference type="InterPro" id="IPR051323">
    <property type="entry name" value="AtsK-like"/>
</dbReference>
<evidence type="ECO:0000313" key="9">
    <source>
        <dbReference type="EMBL" id="KAF2786195.1"/>
    </source>
</evidence>
<feature type="compositionally biased region" description="Basic and acidic residues" evidence="7">
    <location>
        <begin position="339"/>
        <end position="351"/>
    </location>
</feature>
<evidence type="ECO:0000256" key="5">
    <source>
        <dbReference type="ARBA" id="ARBA00023002"/>
    </source>
</evidence>
<name>A0A6A6WQM7_9PLEO</name>
<dbReference type="Pfam" id="PF02668">
    <property type="entry name" value="TauD"/>
    <property type="match status" value="1"/>
</dbReference>
<dbReference type="InterPro" id="IPR042098">
    <property type="entry name" value="TauD-like_sf"/>
</dbReference>
<feature type="compositionally biased region" description="Basic and acidic residues" evidence="7">
    <location>
        <begin position="413"/>
        <end position="462"/>
    </location>
</feature>
<dbReference type="GO" id="GO:0016706">
    <property type="term" value="F:2-oxoglutarate-dependent dioxygenase activity"/>
    <property type="evidence" value="ECO:0007669"/>
    <property type="project" value="TreeGrafter"/>
</dbReference>
<dbReference type="Proteomes" id="UP000799757">
    <property type="component" value="Unassembled WGS sequence"/>
</dbReference>
<feature type="compositionally biased region" description="Basic and acidic residues" evidence="7">
    <location>
        <begin position="363"/>
        <end position="382"/>
    </location>
</feature>
<proteinExistence type="inferred from homology"/>
<sequence length="549" mass="60536">MSDLEAYKHISPDSGHPTILHPNFNPKIRAWNPPDALREEIVPPKDRAHFADPQKRSLLSVATATDLTESIGTLLSGIQLSALTGPQLDDLALLVAERGVVFLRDQDLTTETQVKLFSHYGILDKHPAQKDAKHVTIKGSNADHRKDSVYTPWPQAGWHADTSFEINPPSYSLLRMEEHPPVGGDTAWVSQYGLFDALSPAYQRLFEGLHAVHTSRLQYDTILDLWGVGPNRPPIDTHHPAVRTHPVTGLKAWNVNEGFVTGFAELKKAESDKLLDFSVQHIHSADDELVRWKWEVGSVAMWDNRVAVHRVIPGRYKAGSRRGVRTTVFGEKPYLDLESESRDQRAERLAKSEGGGVVAEQPSRNEHVETKTNGSPEKKIEGGVKTAIDGEIGRETQGSVKPHVGTALNQIDANEKEAELTDQSLRDSKIEGQAEGNAESKKTSVSEASGFKEKDTDDKVETQTDDNSENQTESNAENQTESNAEIYKSEITKKQADDNAEIQTNDDTEKQAEGNIATQTYSNAEKQAIGYGEAGFINTKPRSGGGLHV</sequence>
<keyword evidence="10" id="KW-1185">Reference proteome</keyword>
<dbReference type="AlphaFoldDB" id="A0A6A6WQM7"/>
<dbReference type="InterPro" id="IPR003819">
    <property type="entry name" value="TauD/TfdA-like"/>
</dbReference>
<evidence type="ECO:0000259" key="8">
    <source>
        <dbReference type="Pfam" id="PF02668"/>
    </source>
</evidence>
<keyword evidence="3" id="KW-0479">Metal-binding</keyword>
<comment type="similarity">
    <text evidence="2">Belongs to the TfdA dioxygenase family.</text>
</comment>
<dbReference type="GO" id="GO:0046872">
    <property type="term" value="F:metal ion binding"/>
    <property type="evidence" value="ECO:0007669"/>
    <property type="project" value="UniProtKB-KW"/>
</dbReference>
<evidence type="ECO:0000256" key="1">
    <source>
        <dbReference type="ARBA" id="ARBA00001954"/>
    </source>
</evidence>
<evidence type="ECO:0000256" key="2">
    <source>
        <dbReference type="ARBA" id="ARBA00005896"/>
    </source>
</evidence>
<dbReference type="Gene3D" id="3.60.130.10">
    <property type="entry name" value="Clavaminate synthase-like"/>
    <property type="match status" value="1"/>
</dbReference>
<feature type="domain" description="TauD/TfdA-like" evidence="8">
    <location>
        <begin position="65"/>
        <end position="326"/>
    </location>
</feature>
<dbReference type="PANTHER" id="PTHR30468:SF31">
    <property type="entry name" value="ALPHA-KETOGLUTARATE-DEPENDENT SULFONATE DIOXYGENASE-RELATED"/>
    <property type="match status" value="1"/>
</dbReference>
<evidence type="ECO:0000256" key="4">
    <source>
        <dbReference type="ARBA" id="ARBA00022964"/>
    </source>
</evidence>
<feature type="compositionally biased region" description="Polar residues" evidence="7">
    <location>
        <begin position="469"/>
        <end position="483"/>
    </location>
</feature>
<dbReference type="EMBL" id="MU002523">
    <property type="protein sequence ID" value="KAF2786195.1"/>
    <property type="molecule type" value="Genomic_DNA"/>
</dbReference>
<evidence type="ECO:0000256" key="3">
    <source>
        <dbReference type="ARBA" id="ARBA00022723"/>
    </source>
</evidence>
<dbReference type="PANTHER" id="PTHR30468">
    <property type="entry name" value="ALPHA-KETOGLUTARATE-DEPENDENT SULFONATE DIOXYGENASE"/>
    <property type="match status" value="1"/>
</dbReference>
<keyword evidence="6" id="KW-0408">Iron</keyword>
<evidence type="ECO:0000313" key="10">
    <source>
        <dbReference type="Proteomes" id="UP000799757"/>
    </source>
</evidence>
<reference evidence="9" key="1">
    <citation type="journal article" date="2020" name="Stud. Mycol.">
        <title>101 Dothideomycetes genomes: a test case for predicting lifestyles and emergence of pathogens.</title>
        <authorList>
            <person name="Haridas S."/>
            <person name="Albert R."/>
            <person name="Binder M."/>
            <person name="Bloem J."/>
            <person name="Labutti K."/>
            <person name="Salamov A."/>
            <person name="Andreopoulos B."/>
            <person name="Baker S."/>
            <person name="Barry K."/>
            <person name="Bills G."/>
            <person name="Bluhm B."/>
            <person name="Cannon C."/>
            <person name="Castanera R."/>
            <person name="Culley D."/>
            <person name="Daum C."/>
            <person name="Ezra D."/>
            <person name="Gonzalez J."/>
            <person name="Henrissat B."/>
            <person name="Kuo A."/>
            <person name="Liang C."/>
            <person name="Lipzen A."/>
            <person name="Lutzoni F."/>
            <person name="Magnuson J."/>
            <person name="Mondo S."/>
            <person name="Nolan M."/>
            <person name="Ohm R."/>
            <person name="Pangilinan J."/>
            <person name="Park H.-J."/>
            <person name="Ramirez L."/>
            <person name="Alfaro M."/>
            <person name="Sun H."/>
            <person name="Tritt A."/>
            <person name="Yoshinaga Y."/>
            <person name="Zwiers L.-H."/>
            <person name="Turgeon B."/>
            <person name="Goodwin S."/>
            <person name="Spatafora J."/>
            <person name="Crous P."/>
            <person name="Grigoriev I."/>
        </authorList>
    </citation>
    <scope>NUCLEOTIDE SEQUENCE</scope>
    <source>
        <strain evidence="9">CBS 109.77</strain>
    </source>
</reference>
<dbReference type="GO" id="GO:0005737">
    <property type="term" value="C:cytoplasm"/>
    <property type="evidence" value="ECO:0007669"/>
    <property type="project" value="TreeGrafter"/>
</dbReference>
<keyword evidence="5" id="KW-0560">Oxidoreductase</keyword>
<evidence type="ECO:0000256" key="7">
    <source>
        <dbReference type="SAM" id="MobiDB-lite"/>
    </source>
</evidence>
<keyword evidence="4" id="KW-0223">Dioxygenase</keyword>
<dbReference type="SUPFAM" id="SSF51197">
    <property type="entry name" value="Clavaminate synthase-like"/>
    <property type="match status" value="1"/>
</dbReference>